<sequence length="394" mass="43663">MTAVVTTFYGTPPQLDQFKACVGDVWGSLPDVRILQTRALPRRGMFYTKLDSHLSQLRVLSVSRQLSKVQGCRCAGNNLPDMDPIPSCPPSPTDIAIEQFQQFNQGPMAIHSSPSSTEANWRENTTLQPVSFVQLLNQQSIGGTRSSSARGATADGGRGSILDTKSSVKPRILALQELHVSKSSLKFITKVAAPQYNCFAPDPIPATGGTVLLVHKECECLESFFHPNFDFGWVLLRVHGIVFGVVTIYSPNCPSQRRRFWKALRESLPFRPWILVGDHNMVESSADASGESPILKGVEQMEFQRLISKFNLVDSRSLALEAWGPQYTRCQNTVNGFRWSVLDRFYLSQEAGNLFSVEALAHHSDFSYTDHFPISLSLESPDLPSPVSRGSCIL</sequence>
<dbReference type="InterPro" id="IPR036691">
    <property type="entry name" value="Endo/exonu/phosph_ase_sf"/>
</dbReference>
<feature type="region of interest" description="Disordered" evidence="1">
    <location>
        <begin position="142"/>
        <end position="161"/>
    </location>
</feature>
<organism evidence="2 3">
    <name type="scientific">Riccia sorocarpa</name>
    <dbReference type="NCBI Taxonomy" id="122646"/>
    <lineage>
        <taxon>Eukaryota</taxon>
        <taxon>Viridiplantae</taxon>
        <taxon>Streptophyta</taxon>
        <taxon>Embryophyta</taxon>
        <taxon>Marchantiophyta</taxon>
        <taxon>Marchantiopsida</taxon>
        <taxon>Marchantiidae</taxon>
        <taxon>Marchantiales</taxon>
        <taxon>Ricciaceae</taxon>
        <taxon>Riccia</taxon>
    </lineage>
</organism>
<dbReference type="Gene3D" id="3.60.10.10">
    <property type="entry name" value="Endonuclease/exonuclease/phosphatase"/>
    <property type="match status" value="1"/>
</dbReference>
<protein>
    <recommendedName>
        <fullName evidence="4">Endonuclease/exonuclease/phosphatase domain-containing protein</fullName>
    </recommendedName>
</protein>
<name>A0ABD3I320_9MARC</name>
<dbReference type="SUPFAM" id="SSF56219">
    <property type="entry name" value="DNase I-like"/>
    <property type="match status" value="1"/>
</dbReference>
<evidence type="ECO:0000313" key="3">
    <source>
        <dbReference type="Proteomes" id="UP001633002"/>
    </source>
</evidence>
<evidence type="ECO:0000313" key="2">
    <source>
        <dbReference type="EMBL" id="KAL3698103.1"/>
    </source>
</evidence>
<accession>A0ABD3I320</accession>
<dbReference type="AlphaFoldDB" id="A0ABD3I320"/>
<evidence type="ECO:0000256" key="1">
    <source>
        <dbReference type="SAM" id="MobiDB-lite"/>
    </source>
</evidence>
<comment type="caution">
    <text evidence="2">The sequence shown here is derived from an EMBL/GenBank/DDBJ whole genome shotgun (WGS) entry which is preliminary data.</text>
</comment>
<evidence type="ECO:0008006" key="4">
    <source>
        <dbReference type="Google" id="ProtNLM"/>
    </source>
</evidence>
<proteinExistence type="predicted"/>
<dbReference type="Proteomes" id="UP001633002">
    <property type="component" value="Unassembled WGS sequence"/>
</dbReference>
<dbReference type="EMBL" id="JBJQOH010000002">
    <property type="protein sequence ID" value="KAL3698103.1"/>
    <property type="molecule type" value="Genomic_DNA"/>
</dbReference>
<keyword evidence="3" id="KW-1185">Reference proteome</keyword>
<reference evidence="2 3" key="1">
    <citation type="submission" date="2024-09" db="EMBL/GenBank/DDBJ databases">
        <title>Chromosome-scale assembly of Riccia sorocarpa.</title>
        <authorList>
            <person name="Paukszto L."/>
        </authorList>
    </citation>
    <scope>NUCLEOTIDE SEQUENCE [LARGE SCALE GENOMIC DNA]</scope>
    <source>
        <strain evidence="2">LP-2024</strain>
        <tissue evidence="2">Aerial parts of the thallus</tissue>
    </source>
</reference>
<gene>
    <name evidence="2" type="ORF">R1sor_012179</name>
</gene>